<sequence>MSPTDFGWKNVERKLKMNWFNGKHILDLYEDIVISPVIFGDTDSDSQNFEKNDVSDLNFQVEEESSDEDQ</sequence>
<organism evidence="2 3">
    <name type="scientific">Henosepilachna vigintioctopunctata</name>
    <dbReference type="NCBI Taxonomy" id="420089"/>
    <lineage>
        <taxon>Eukaryota</taxon>
        <taxon>Metazoa</taxon>
        <taxon>Ecdysozoa</taxon>
        <taxon>Arthropoda</taxon>
        <taxon>Hexapoda</taxon>
        <taxon>Insecta</taxon>
        <taxon>Pterygota</taxon>
        <taxon>Neoptera</taxon>
        <taxon>Endopterygota</taxon>
        <taxon>Coleoptera</taxon>
        <taxon>Polyphaga</taxon>
        <taxon>Cucujiformia</taxon>
        <taxon>Coccinelloidea</taxon>
        <taxon>Coccinellidae</taxon>
        <taxon>Epilachninae</taxon>
        <taxon>Epilachnini</taxon>
        <taxon>Henosepilachna</taxon>
    </lineage>
</organism>
<reference evidence="2 3" key="1">
    <citation type="submission" date="2023-03" db="EMBL/GenBank/DDBJ databases">
        <title>Genome insight into feeding habits of ladybird beetles.</title>
        <authorList>
            <person name="Li H.-S."/>
            <person name="Huang Y.-H."/>
            <person name="Pang H."/>
        </authorList>
    </citation>
    <scope>NUCLEOTIDE SEQUENCE [LARGE SCALE GENOMIC DNA]</scope>
    <source>
        <strain evidence="2">SYSU_2023b</strain>
        <tissue evidence="2">Whole body</tissue>
    </source>
</reference>
<comment type="caution">
    <text evidence="2">The sequence shown here is derived from an EMBL/GenBank/DDBJ whole genome shotgun (WGS) entry which is preliminary data.</text>
</comment>
<gene>
    <name evidence="2" type="ORF">WA026_019529</name>
</gene>
<evidence type="ECO:0000313" key="2">
    <source>
        <dbReference type="EMBL" id="KAK9872747.1"/>
    </source>
</evidence>
<name>A0AAW1TXD5_9CUCU</name>
<dbReference type="AlphaFoldDB" id="A0AAW1TXD5"/>
<keyword evidence="3" id="KW-1185">Reference proteome</keyword>
<accession>A0AAW1TXD5</accession>
<proteinExistence type="predicted"/>
<dbReference type="EMBL" id="JARQZJ010000013">
    <property type="protein sequence ID" value="KAK9872747.1"/>
    <property type="molecule type" value="Genomic_DNA"/>
</dbReference>
<feature type="compositionally biased region" description="Acidic residues" evidence="1">
    <location>
        <begin position="61"/>
        <end position="70"/>
    </location>
</feature>
<evidence type="ECO:0000256" key="1">
    <source>
        <dbReference type="SAM" id="MobiDB-lite"/>
    </source>
</evidence>
<feature type="region of interest" description="Disordered" evidence="1">
    <location>
        <begin position="50"/>
        <end position="70"/>
    </location>
</feature>
<dbReference type="Proteomes" id="UP001431783">
    <property type="component" value="Unassembled WGS sequence"/>
</dbReference>
<protein>
    <submittedName>
        <fullName evidence="2">Uncharacterized protein</fullName>
    </submittedName>
</protein>
<evidence type="ECO:0000313" key="3">
    <source>
        <dbReference type="Proteomes" id="UP001431783"/>
    </source>
</evidence>